<evidence type="ECO:0000256" key="1">
    <source>
        <dbReference type="ARBA" id="ARBA00004240"/>
    </source>
</evidence>
<dbReference type="GO" id="GO:0034975">
    <property type="term" value="P:protein folding in endoplasmic reticulum"/>
    <property type="evidence" value="ECO:0007669"/>
    <property type="project" value="TreeGrafter"/>
</dbReference>
<keyword evidence="3" id="KW-0256">Endoplasmic reticulum</keyword>
<evidence type="ECO:0000256" key="5">
    <source>
        <dbReference type="SAM" id="Coils"/>
    </source>
</evidence>
<dbReference type="AlphaFoldDB" id="A0A4P9XWX0"/>
<keyword evidence="10" id="KW-1185">Reference proteome</keyword>
<comment type="subcellular location">
    <subcellularLocation>
        <location evidence="1">Endoplasmic reticulum</location>
    </subcellularLocation>
</comment>
<evidence type="ECO:0000313" key="9">
    <source>
        <dbReference type="EMBL" id="RKP09930.1"/>
    </source>
</evidence>
<feature type="compositionally biased region" description="Gly residues" evidence="6">
    <location>
        <begin position="506"/>
        <end position="518"/>
    </location>
</feature>
<dbReference type="InterPro" id="IPR051727">
    <property type="entry name" value="DnaJ_C3_Co-chaperones"/>
</dbReference>
<dbReference type="SUPFAM" id="SSF48452">
    <property type="entry name" value="TPR-like"/>
    <property type="match status" value="2"/>
</dbReference>
<dbReference type="GO" id="GO:0051087">
    <property type="term" value="F:protein-folding chaperone binding"/>
    <property type="evidence" value="ECO:0007669"/>
    <property type="project" value="TreeGrafter"/>
</dbReference>
<dbReference type="SUPFAM" id="SSF46565">
    <property type="entry name" value="Chaperone J-domain"/>
    <property type="match status" value="1"/>
</dbReference>
<dbReference type="Proteomes" id="UP000271241">
    <property type="component" value="Unassembled WGS sequence"/>
</dbReference>
<proteinExistence type="predicted"/>
<dbReference type="PROSITE" id="PS51257">
    <property type="entry name" value="PROKAR_LIPOPROTEIN"/>
    <property type="match status" value="1"/>
</dbReference>
<dbReference type="Pfam" id="PF00226">
    <property type="entry name" value="DnaJ"/>
    <property type="match status" value="1"/>
</dbReference>
<evidence type="ECO:0000256" key="6">
    <source>
        <dbReference type="SAM" id="MobiDB-lite"/>
    </source>
</evidence>
<evidence type="ECO:0000256" key="3">
    <source>
        <dbReference type="ARBA" id="ARBA00022824"/>
    </source>
</evidence>
<dbReference type="CDD" id="cd06257">
    <property type="entry name" value="DnaJ"/>
    <property type="match status" value="1"/>
</dbReference>
<dbReference type="InterPro" id="IPR019734">
    <property type="entry name" value="TPR_rpt"/>
</dbReference>
<dbReference type="EMBL" id="KZ992480">
    <property type="protein sequence ID" value="RKP09930.1"/>
    <property type="molecule type" value="Genomic_DNA"/>
</dbReference>
<organism evidence="9 10">
    <name type="scientific">Thamnocephalis sphaerospora</name>
    <dbReference type="NCBI Taxonomy" id="78915"/>
    <lineage>
        <taxon>Eukaryota</taxon>
        <taxon>Fungi</taxon>
        <taxon>Fungi incertae sedis</taxon>
        <taxon>Zoopagomycota</taxon>
        <taxon>Zoopagomycotina</taxon>
        <taxon>Zoopagomycetes</taxon>
        <taxon>Zoopagales</taxon>
        <taxon>Sigmoideomycetaceae</taxon>
        <taxon>Thamnocephalis</taxon>
    </lineage>
</organism>
<feature type="signal peptide" evidence="7">
    <location>
        <begin position="1"/>
        <end position="27"/>
    </location>
</feature>
<dbReference type="PRINTS" id="PR00625">
    <property type="entry name" value="JDOMAIN"/>
</dbReference>
<evidence type="ECO:0000313" key="10">
    <source>
        <dbReference type="Proteomes" id="UP000271241"/>
    </source>
</evidence>
<dbReference type="InterPro" id="IPR001623">
    <property type="entry name" value="DnaJ_domain"/>
</dbReference>
<evidence type="ECO:0000259" key="8">
    <source>
        <dbReference type="PROSITE" id="PS50076"/>
    </source>
</evidence>
<feature type="region of interest" description="Disordered" evidence="6">
    <location>
        <begin position="471"/>
        <end position="518"/>
    </location>
</feature>
<evidence type="ECO:0000256" key="4">
    <source>
        <dbReference type="PROSITE-ProRule" id="PRU00339"/>
    </source>
</evidence>
<dbReference type="SMART" id="SM00028">
    <property type="entry name" value="TPR"/>
    <property type="match status" value="5"/>
</dbReference>
<dbReference type="InterPro" id="IPR036869">
    <property type="entry name" value="J_dom_sf"/>
</dbReference>
<keyword evidence="4" id="KW-0802">TPR repeat</keyword>
<dbReference type="STRING" id="78915.A0A4P9XWX0"/>
<dbReference type="Gene3D" id="1.10.287.110">
    <property type="entry name" value="DnaJ domain"/>
    <property type="match status" value="1"/>
</dbReference>
<dbReference type="PANTHER" id="PTHR44140">
    <property type="entry name" value="LD25575P"/>
    <property type="match status" value="1"/>
</dbReference>
<feature type="chain" id="PRO_5020186871" description="J domain-containing protein" evidence="7">
    <location>
        <begin position="28"/>
        <end position="532"/>
    </location>
</feature>
<dbReference type="GO" id="GO:0005783">
    <property type="term" value="C:endoplasmic reticulum"/>
    <property type="evidence" value="ECO:0007669"/>
    <property type="project" value="UniProtKB-SubCell"/>
</dbReference>
<evidence type="ECO:0000256" key="7">
    <source>
        <dbReference type="SAM" id="SignalP"/>
    </source>
</evidence>
<dbReference type="PROSITE" id="PS50005">
    <property type="entry name" value="TPR"/>
    <property type="match status" value="2"/>
</dbReference>
<dbReference type="SMART" id="SM00271">
    <property type="entry name" value="DnaJ"/>
    <property type="match status" value="1"/>
</dbReference>
<protein>
    <recommendedName>
        <fullName evidence="8">J domain-containing protein</fullName>
    </recommendedName>
</protein>
<keyword evidence="5" id="KW-0175">Coiled coil</keyword>
<name>A0A4P9XWX0_9FUNG</name>
<feature type="domain" description="J" evidence="8">
    <location>
        <begin position="413"/>
        <end position="481"/>
    </location>
</feature>
<feature type="coiled-coil region" evidence="5">
    <location>
        <begin position="114"/>
        <end position="151"/>
    </location>
</feature>
<feature type="repeat" description="TPR" evidence="4">
    <location>
        <begin position="37"/>
        <end position="70"/>
    </location>
</feature>
<gene>
    <name evidence="9" type="ORF">THASP1DRAFT_28293</name>
</gene>
<dbReference type="Gene3D" id="1.25.40.10">
    <property type="entry name" value="Tetratricopeptide repeat domain"/>
    <property type="match status" value="1"/>
</dbReference>
<feature type="repeat" description="TPR" evidence="4">
    <location>
        <begin position="182"/>
        <end position="215"/>
    </location>
</feature>
<dbReference type="PROSITE" id="PS50076">
    <property type="entry name" value="DNAJ_2"/>
    <property type="match status" value="1"/>
</dbReference>
<dbReference type="OrthoDB" id="1726119at2759"/>
<dbReference type="GO" id="GO:0051787">
    <property type="term" value="F:misfolded protein binding"/>
    <property type="evidence" value="ECO:0007669"/>
    <property type="project" value="TreeGrafter"/>
</dbReference>
<keyword evidence="2 7" id="KW-0732">Signal</keyword>
<dbReference type="PANTHER" id="PTHR44140:SF2">
    <property type="entry name" value="LD25575P"/>
    <property type="match status" value="1"/>
</dbReference>
<evidence type="ECO:0000256" key="2">
    <source>
        <dbReference type="ARBA" id="ARBA00022729"/>
    </source>
</evidence>
<accession>A0A4P9XWX0</accession>
<reference evidence="10" key="1">
    <citation type="journal article" date="2018" name="Nat. Microbiol.">
        <title>Leveraging single-cell genomics to expand the fungal tree of life.</title>
        <authorList>
            <person name="Ahrendt S.R."/>
            <person name="Quandt C.A."/>
            <person name="Ciobanu D."/>
            <person name="Clum A."/>
            <person name="Salamov A."/>
            <person name="Andreopoulos B."/>
            <person name="Cheng J.F."/>
            <person name="Woyke T."/>
            <person name="Pelin A."/>
            <person name="Henrissat B."/>
            <person name="Reynolds N.K."/>
            <person name="Benny G.L."/>
            <person name="Smith M.E."/>
            <person name="James T.Y."/>
            <person name="Grigoriev I.V."/>
        </authorList>
    </citation>
    <scope>NUCLEOTIDE SEQUENCE [LARGE SCALE GENOMIC DNA]</scope>
    <source>
        <strain evidence="10">RSA 1356</strain>
    </source>
</reference>
<dbReference type="Pfam" id="PF13432">
    <property type="entry name" value="TPR_16"/>
    <property type="match status" value="1"/>
</dbReference>
<sequence length="532" mass="58964">MRVDFERVTALLLLLTASCALVPQAAAETDEGAATSFEALLQKADSHAEAGRFLAALDGYEAVVEMEPDNYVGYWKRATTRQSMGKQHMMADDLARVLDLKPDFEEARLARAKLLASEGKFEDARHDLEQMENAEGEAEVLRDDVASAEKAWQAAETAFAEGKHEECIAQATEAQRVVTRVAQLRRLRAKCYMAHDQIDHAVNDLSRAAGLDPEDADTHLLAARLKFFALDSPKVALSHVKQCLHYDPEHKQCKALFRRLKKIDKEVKAATDSASAEKWSAAMRKVAGPVGKPEEGAGHMVQEELNQLETELGLSGHLPRKLFARLAGIACQGYSELKLADKGVRWCSDAIKYDPDNVDAYVSRGDMYLLKEELDDALGDFNTAKDKSGGGDHRIRERINRTTRLQAKASRKDYYKILGVPRDASKREIKKAFRKLAQQWHPDTYRGDLPPEKVEKKMSELNEAYEVLSDDDKRAQVDQGIDPNDPHGGHGGHGHGGFHQQHHHGGFGGGDPFQFFFGGGGGGGGQRFQFSF</sequence>
<dbReference type="InterPro" id="IPR011990">
    <property type="entry name" value="TPR-like_helical_dom_sf"/>
</dbReference>